<accession>A0A4U7J4U6</accession>
<dbReference type="AlphaFoldDB" id="A0A4U7J4U6"/>
<dbReference type="CDD" id="cd03768">
    <property type="entry name" value="SR_ResInv"/>
    <property type="match status" value="1"/>
</dbReference>
<dbReference type="Pfam" id="PF00239">
    <property type="entry name" value="Resolvase"/>
    <property type="match status" value="1"/>
</dbReference>
<dbReference type="PANTHER" id="PTHR30461">
    <property type="entry name" value="DNA-INVERTASE FROM LAMBDOID PROPHAGE"/>
    <property type="match status" value="1"/>
</dbReference>
<sequence>MIYGYARCSTNETKQDITRQTRELKSMGVTENNIYFEYESGTKADREQLKRLMDKVESGDTIVATEVSRITRSTKQLCEIIEFAKTNKIKLILGNFVVDCSKDLDPMTEGMLKMMGVFSELERNIISQRVKSGMANAKAKGSIVGRPRTSIKDIPVNVIKAYELLKNGKINKTECARMCDISRPSLDKYINIIKEQIR</sequence>
<dbReference type="RefSeq" id="WP_137699263.1">
    <property type="nucleotide sequence ID" value="NZ_CP061336.1"/>
</dbReference>
<dbReference type="EMBL" id="CP061336">
    <property type="protein sequence ID" value="QNU68940.1"/>
    <property type="molecule type" value="Genomic_DNA"/>
</dbReference>
<evidence type="ECO:0000313" key="1">
    <source>
        <dbReference type="EMBL" id="QNU68940.1"/>
    </source>
</evidence>
<dbReference type="PROSITE" id="PS51736">
    <property type="entry name" value="RECOMBINASES_3"/>
    <property type="match status" value="1"/>
</dbReference>
<evidence type="ECO:0000313" key="2">
    <source>
        <dbReference type="Proteomes" id="UP000306409"/>
    </source>
</evidence>
<name>A0A4U7J4U6_9FIRM</name>
<gene>
    <name evidence="1" type="ORF">EHE19_018110</name>
</gene>
<dbReference type="OrthoDB" id="9797501at2"/>
<organism evidence="1 2">
    <name type="scientific">Ruminiclostridium herbifermentans</name>
    <dbReference type="NCBI Taxonomy" id="2488810"/>
    <lineage>
        <taxon>Bacteria</taxon>
        <taxon>Bacillati</taxon>
        <taxon>Bacillota</taxon>
        <taxon>Clostridia</taxon>
        <taxon>Eubacteriales</taxon>
        <taxon>Oscillospiraceae</taxon>
        <taxon>Ruminiclostridium</taxon>
    </lineage>
</organism>
<keyword evidence="2" id="KW-1185">Reference proteome</keyword>
<dbReference type="GO" id="GO:0003677">
    <property type="term" value="F:DNA binding"/>
    <property type="evidence" value="ECO:0007669"/>
    <property type="project" value="InterPro"/>
</dbReference>
<dbReference type="InterPro" id="IPR050639">
    <property type="entry name" value="SSR_resolvase"/>
</dbReference>
<protein>
    <submittedName>
        <fullName evidence="1">Recombinase family protein</fullName>
    </submittedName>
</protein>
<reference evidence="1 2" key="1">
    <citation type="submission" date="2020-09" db="EMBL/GenBank/DDBJ databases">
        <title>Characterization and genome sequencing of Ruminiclostridium sp. nov. MA18.</title>
        <authorList>
            <person name="Rettenmaier R."/>
            <person name="Kowollik M.-L."/>
            <person name="Liebl W."/>
            <person name="Zverlov V."/>
        </authorList>
    </citation>
    <scope>NUCLEOTIDE SEQUENCE [LARGE SCALE GENOMIC DNA]</scope>
    <source>
        <strain evidence="1 2">MA18</strain>
    </source>
</reference>
<dbReference type="PANTHER" id="PTHR30461:SF19">
    <property type="entry name" value="SITE-SPECIFIC RECOMBINASE RESOLVASE FAMILY"/>
    <property type="match status" value="1"/>
</dbReference>
<dbReference type="Gene3D" id="3.40.50.1390">
    <property type="entry name" value="Resolvase, N-terminal catalytic domain"/>
    <property type="match status" value="1"/>
</dbReference>
<dbReference type="SMART" id="SM00857">
    <property type="entry name" value="Resolvase"/>
    <property type="match status" value="1"/>
</dbReference>
<dbReference type="InterPro" id="IPR006119">
    <property type="entry name" value="Resolv_N"/>
</dbReference>
<dbReference type="Proteomes" id="UP000306409">
    <property type="component" value="Chromosome"/>
</dbReference>
<proteinExistence type="predicted"/>
<dbReference type="InterPro" id="IPR036162">
    <property type="entry name" value="Resolvase-like_N_sf"/>
</dbReference>
<dbReference type="SUPFAM" id="SSF53041">
    <property type="entry name" value="Resolvase-like"/>
    <property type="match status" value="1"/>
</dbReference>
<dbReference type="KEGG" id="rher:EHE19_018110"/>
<dbReference type="GO" id="GO:0000150">
    <property type="term" value="F:DNA strand exchange activity"/>
    <property type="evidence" value="ECO:0007669"/>
    <property type="project" value="InterPro"/>
</dbReference>